<gene>
    <name evidence="1" type="ORF">N7509_011729</name>
</gene>
<reference evidence="1" key="1">
    <citation type="submission" date="2022-12" db="EMBL/GenBank/DDBJ databases">
        <authorList>
            <person name="Petersen C."/>
        </authorList>
    </citation>
    <scope>NUCLEOTIDE SEQUENCE</scope>
    <source>
        <strain evidence="1">IBT 29677</strain>
    </source>
</reference>
<keyword evidence="2" id="KW-1185">Reference proteome</keyword>
<comment type="caution">
    <text evidence="1">The sequence shown here is derived from an EMBL/GenBank/DDBJ whole genome shotgun (WGS) entry which is preliminary data.</text>
</comment>
<organism evidence="1 2">
    <name type="scientific">Penicillium cosmopolitanum</name>
    <dbReference type="NCBI Taxonomy" id="1131564"/>
    <lineage>
        <taxon>Eukaryota</taxon>
        <taxon>Fungi</taxon>
        <taxon>Dikarya</taxon>
        <taxon>Ascomycota</taxon>
        <taxon>Pezizomycotina</taxon>
        <taxon>Eurotiomycetes</taxon>
        <taxon>Eurotiomycetidae</taxon>
        <taxon>Eurotiales</taxon>
        <taxon>Aspergillaceae</taxon>
        <taxon>Penicillium</taxon>
    </lineage>
</organism>
<protein>
    <submittedName>
        <fullName evidence="1">Uncharacterized protein</fullName>
    </submittedName>
</protein>
<dbReference type="Proteomes" id="UP001147747">
    <property type="component" value="Unassembled WGS sequence"/>
</dbReference>
<evidence type="ECO:0000313" key="1">
    <source>
        <dbReference type="EMBL" id="KAJ5378610.1"/>
    </source>
</evidence>
<dbReference type="EMBL" id="JAPZBU010000011">
    <property type="protein sequence ID" value="KAJ5378610.1"/>
    <property type="molecule type" value="Genomic_DNA"/>
</dbReference>
<dbReference type="AlphaFoldDB" id="A0A9W9VGF7"/>
<reference evidence="1" key="2">
    <citation type="journal article" date="2023" name="IMA Fungus">
        <title>Comparative genomic study of the Penicillium genus elucidates a diverse pangenome and 15 lateral gene transfer events.</title>
        <authorList>
            <person name="Petersen C."/>
            <person name="Sorensen T."/>
            <person name="Nielsen M.R."/>
            <person name="Sondergaard T.E."/>
            <person name="Sorensen J.L."/>
            <person name="Fitzpatrick D.A."/>
            <person name="Frisvad J.C."/>
            <person name="Nielsen K.L."/>
        </authorList>
    </citation>
    <scope>NUCLEOTIDE SEQUENCE</scope>
    <source>
        <strain evidence="1">IBT 29677</strain>
    </source>
</reference>
<dbReference type="OrthoDB" id="10370753at2759"/>
<sequence length="66" mass="7329">MAQCGNAASKDHNRMITEIEDLFTETSLNTELLVEGIESLVDWPDYLDNGTLGFEFDGTFPSVGWS</sequence>
<name>A0A9W9VGF7_9EURO</name>
<proteinExistence type="predicted"/>
<dbReference type="GeneID" id="81375346"/>
<dbReference type="RefSeq" id="XP_056482396.1">
    <property type="nucleotide sequence ID" value="XM_056636366.1"/>
</dbReference>
<evidence type="ECO:0000313" key="2">
    <source>
        <dbReference type="Proteomes" id="UP001147747"/>
    </source>
</evidence>
<accession>A0A9W9VGF7</accession>